<dbReference type="AlphaFoldDB" id="A0A0D0CSZ1"/>
<evidence type="ECO:0000313" key="4">
    <source>
        <dbReference type="EMBL" id="KIK58838.1"/>
    </source>
</evidence>
<protein>
    <submittedName>
        <fullName evidence="4">Unplaced genomic scaffold GYMLUscaffold_35, whole genome shotgun sequence</fullName>
    </submittedName>
</protein>
<evidence type="ECO:0000313" key="5">
    <source>
        <dbReference type="Proteomes" id="UP000053593"/>
    </source>
</evidence>
<evidence type="ECO:0000256" key="2">
    <source>
        <dbReference type="SAM" id="Phobius"/>
    </source>
</evidence>
<keyword evidence="2" id="KW-0812">Transmembrane</keyword>
<feature type="transmembrane region" description="Helical" evidence="2">
    <location>
        <begin position="202"/>
        <end position="227"/>
    </location>
</feature>
<reference evidence="4 5" key="1">
    <citation type="submission" date="2014-04" db="EMBL/GenBank/DDBJ databases">
        <title>Evolutionary Origins and Diversification of the Mycorrhizal Mutualists.</title>
        <authorList>
            <consortium name="DOE Joint Genome Institute"/>
            <consortium name="Mycorrhizal Genomics Consortium"/>
            <person name="Kohler A."/>
            <person name="Kuo A."/>
            <person name="Nagy L.G."/>
            <person name="Floudas D."/>
            <person name="Copeland A."/>
            <person name="Barry K.W."/>
            <person name="Cichocki N."/>
            <person name="Veneault-Fourrey C."/>
            <person name="LaButti K."/>
            <person name="Lindquist E.A."/>
            <person name="Lipzen A."/>
            <person name="Lundell T."/>
            <person name="Morin E."/>
            <person name="Murat C."/>
            <person name="Riley R."/>
            <person name="Ohm R."/>
            <person name="Sun H."/>
            <person name="Tunlid A."/>
            <person name="Henrissat B."/>
            <person name="Grigoriev I.V."/>
            <person name="Hibbett D.S."/>
            <person name="Martin F."/>
        </authorList>
    </citation>
    <scope>NUCLEOTIDE SEQUENCE [LARGE SCALE GENOMIC DNA]</scope>
    <source>
        <strain evidence="4 5">FD-317 M1</strain>
    </source>
</reference>
<keyword evidence="2" id="KW-1133">Transmembrane helix</keyword>
<evidence type="ECO:0000259" key="3">
    <source>
        <dbReference type="Pfam" id="PF20151"/>
    </source>
</evidence>
<proteinExistence type="predicted"/>
<dbReference type="OrthoDB" id="3258863at2759"/>
<dbReference type="HOGENOM" id="CLU_860677_0_0_1"/>
<dbReference type="Pfam" id="PF20151">
    <property type="entry name" value="DUF6533"/>
    <property type="match status" value="1"/>
</dbReference>
<feature type="transmembrane region" description="Helical" evidence="2">
    <location>
        <begin position="93"/>
        <end position="115"/>
    </location>
</feature>
<dbReference type="InterPro" id="IPR045340">
    <property type="entry name" value="DUF6533"/>
</dbReference>
<keyword evidence="5" id="KW-1185">Reference proteome</keyword>
<evidence type="ECO:0000256" key="1">
    <source>
        <dbReference type="SAM" id="MobiDB-lite"/>
    </source>
</evidence>
<dbReference type="EMBL" id="KN834783">
    <property type="protein sequence ID" value="KIK58838.1"/>
    <property type="molecule type" value="Genomic_DNA"/>
</dbReference>
<sequence>MSVGEAYLSAKMLERHMRKQQIATYAAYSKLALLLYEVIINLDREVLLVWSTCDSFQWSNTIYLVNRYPLVAYQIWNVYYTPYMPHCDTFYKVFFYLCIIPTRTAISIVWIQCVYATYHNSLLCWVISILGVAAVGVDIYQGIDSSCTHNTSLSETLSGVLTYITLTAFDLVATFSVIIKLIQTILKSGGFQTVGRRSLLKYVFRSGILYFGAVTVPQLVAVALYFAPHGMYSTIVNNFLLHLSSVMTARFLLGLRETRGVQGKSEYLDNDMQLSLFTFDMTTNRSDEVQRPASSQVMSRGGEQMSG</sequence>
<keyword evidence="2" id="KW-0472">Membrane</keyword>
<gene>
    <name evidence="4" type="ORF">GYMLUDRAFT_45133</name>
</gene>
<organism evidence="4 5">
    <name type="scientific">Collybiopsis luxurians FD-317 M1</name>
    <dbReference type="NCBI Taxonomy" id="944289"/>
    <lineage>
        <taxon>Eukaryota</taxon>
        <taxon>Fungi</taxon>
        <taxon>Dikarya</taxon>
        <taxon>Basidiomycota</taxon>
        <taxon>Agaricomycotina</taxon>
        <taxon>Agaricomycetes</taxon>
        <taxon>Agaricomycetidae</taxon>
        <taxon>Agaricales</taxon>
        <taxon>Marasmiineae</taxon>
        <taxon>Omphalotaceae</taxon>
        <taxon>Collybiopsis</taxon>
        <taxon>Collybiopsis luxurians</taxon>
    </lineage>
</organism>
<feature type="region of interest" description="Disordered" evidence="1">
    <location>
        <begin position="287"/>
        <end position="307"/>
    </location>
</feature>
<dbReference type="Proteomes" id="UP000053593">
    <property type="component" value="Unassembled WGS sequence"/>
</dbReference>
<feature type="transmembrane region" description="Helical" evidence="2">
    <location>
        <begin position="122"/>
        <end position="140"/>
    </location>
</feature>
<feature type="transmembrane region" description="Helical" evidence="2">
    <location>
        <begin position="160"/>
        <end position="182"/>
    </location>
</feature>
<name>A0A0D0CSZ1_9AGAR</name>
<feature type="transmembrane region" description="Helical" evidence="2">
    <location>
        <begin position="239"/>
        <end position="255"/>
    </location>
</feature>
<feature type="domain" description="DUF6533" evidence="3">
    <location>
        <begin position="25"/>
        <end position="69"/>
    </location>
</feature>
<accession>A0A0D0CSZ1</accession>
<feature type="transmembrane region" description="Helical" evidence="2">
    <location>
        <begin position="22"/>
        <end position="42"/>
    </location>
</feature>